<sequence>MLLLILIALGSSLRIPKNFFISNIERTVSLSDRYVKIQSKITFQNDGVIAIEKIYYTIHNALLDRLYHVDIEESNTNKIIEDVDVKYKQNATVYEFTLQRPIEPSQNIEVELNEHYYKRFKPLPKEIGVEDEQFVQFMDSVYFFTPYLVKNQITYYETPKIISYSLKSATQRNQLLEYGPFSDIKPFSTQIHSIHLENNTPMTIFTQASKIVEVSHWGNILIEENYSIENQGAKLKGEFGRVNFNKYNPNVGKHSLKQLSASLPYDSWGVYYKDEIGNISTSNAAKGKLNGESQALIQLRPRFAIFGGWRSNFTLGYNLPTKKYLEQDGYNFRLTLNFSFSVKEMVSDKYNFQISLPEGAYDIQIDLPLDVQRNDTLLFSYFDTVGRPTIILDKATTSQFDNKRIIITYKFSGMSILREPLMIFGTFLFAFLMIIYLRRLDLQTLKLKE</sequence>
<comment type="function">
    <text evidence="1 10">Subunit of the oligosaccharyl transferase (OST) complex that catalyzes the initial transfer of a defined glycan (Glc(3)Man(9)GlcNAc(2) in eukaryotes) from the lipid carrier dolichol-pyrophosphate to an asparagine residue within an Asn-X-Ser/Thr consensus motif in nascent polypeptide chains, the first step in protein N-glycosylation. N-glycosylation occurs cotranslationally and the complex associates with the Sec61 complex at the channel-forming translocon complex that mediates protein translocation across the endoplasmic reticulum (ER). All subunits are required for a maximal enzyme activity.</text>
</comment>
<name>A0A8S1KLI8_9CILI</name>
<evidence type="ECO:0000256" key="1">
    <source>
        <dbReference type="ARBA" id="ARBA00002791"/>
    </source>
</evidence>
<comment type="caution">
    <text evidence="11">The sequence shown here is derived from an EMBL/GenBank/DDBJ whole genome shotgun (WGS) entry which is preliminary data.</text>
</comment>
<organism evidence="11 12">
    <name type="scientific">Paramecium sonneborni</name>
    <dbReference type="NCBI Taxonomy" id="65129"/>
    <lineage>
        <taxon>Eukaryota</taxon>
        <taxon>Sar</taxon>
        <taxon>Alveolata</taxon>
        <taxon>Ciliophora</taxon>
        <taxon>Intramacronucleata</taxon>
        <taxon>Oligohymenophorea</taxon>
        <taxon>Peniculida</taxon>
        <taxon>Parameciidae</taxon>
        <taxon>Paramecium</taxon>
    </lineage>
</organism>
<comment type="subcellular location">
    <subcellularLocation>
        <location evidence="2 10">Endoplasmic reticulum membrane</location>
        <topology evidence="2 10">Single-pass type I membrane protein</topology>
    </subcellularLocation>
</comment>
<dbReference type="GO" id="GO:0008250">
    <property type="term" value="C:oligosaccharyltransferase complex"/>
    <property type="evidence" value="ECO:0007669"/>
    <property type="project" value="UniProtKB-UniRule"/>
</dbReference>
<keyword evidence="6" id="KW-0732">Signal</keyword>
<comment type="subunit">
    <text evidence="10">Component of the oligosaccharyltransferase (OST) complex.</text>
</comment>
<keyword evidence="8 10" id="KW-1133">Transmembrane helix</keyword>
<keyword evidence="7 10" id="KW-0256">Endoplasmic reticulum</keyword>
<dbReference type="InterPro" id="IPR007676">
    <property type="entry name" value="Ribophorin_I"/>
</dbReference>
<evidence type="ECO:0000256" key="9">
    <source>
        <dbReference type="ARBA" id="ARBA00023136"/>
    </source>
</evidence>
<dbReference type="GO" id="GO:0018279">
    <property type="term" value="P:protein N-linked glycosylation via asparagine"/>
    <property type="evidence" value="ECO:0007669"/>
    <property type="project" value="TreeGrafter"/>
</dbReference>
<evidence type="ECO:0000256" key="6">
    <source>
        <dbReference type="ARBA" id="ARBA00022729"/>
    </source>
</evidence>
<evidence type="ECO:0000256" key="8">
    <source>
        <dbReference type="ARBA" id="ARBA00022989"/>
    </source>
</evidence>
<feature type="transmembrane region" description="Helical" evidence="10">
    <location>
        <begin position="420"/>
        <end position="437"/>
    </location>
</feature>
<evidence type="ECO:0000313" key="12">
    <source>
        <dbReference type="Proteomes" id="UP000692954"/>
    </source>
</evidence>
<evidence type="ECO:0000313" key="11">
    <source>
        <dbReference type="EMBL" id="CAD8055859.1"/>
    </source>
</evidence>
<comment type="pathway">
    <text evidence="3 10">Protein modification; protein glycosylation.</text>
</comment>
<evidence type="ECO:0000256" key="5">
    <source>
        <dbReference type="ARBA" id="ARBA00022692"/>
    </source>
</evidence>
<comment type="similarity">
    <text evidence="4 10">Belongs to the OST1 family.</text>
</comment>
<dbReference type="PANTHER" id="PTHR21049:SF0">
    <property type="entry name" value="DOLICHYL-DIPHOSPHOOLIGOSACCHARIDE--PROTEIN GLYCOSYLTRANSFERASE SUBUNIT 1"/>
    <property type="match status" value="1"/>
</dbReference>
<dbReference type="PANTHER" id="PTHR21049">
    <property type="entry name" value="RIBOPHORIN I"/>
    <property type="match status" value="1"/>
</dbReference>
<keyword evidence="5 10" id="KW-0812">Transmembrane</keyword>
<accession>A0A8S1KLI8</accession>
<evidence type="ECO:0000256" key="7">
    <source>
        <dbReference type="ARBA" id="ARBA00022824"/>
    </source>
</evidence>
<dbReference type="OrthoDB" id="310030at2759"/>
<dbReference type="AlphaFoldDB" id="A0A8S1KLI8"/>
<dbReference type="EMBL" id="CAJJDN010000009">
    <property type="protein sequence ID" value="CAD8055859.1"/>
    <property type="molecule type" value="Genomic_DNA"/>
</dbReference>
<reference evidence="11" key="1">
    <citation type="submission" date="2021-01" db="EMBL/GenBank/DDBJ databases">
        <authorList>
            <consortium name="Genoscope - CEA"/>
            <person name="William W."/>
        </authorList>
    </citation>
    <scope>NUCLEOTIDE SEQUENCE</scope>
</reference>
<dbReference type="Pfam" id="PF04597">
    <property type="entry name" value="Ribophorin_I"/>
    <property type="match status" value="1"/>
</dbReference>
<gene>
    <name evidence="11" type="ORF">PSON_ATCC_30995.1.T0090472</name>
</gene>
<dbReference type="Proteomes" id="UP000692954">
    <property type="component" value="Unassembled WGS sequence"/>
</dbReference>
<evidence type="ECO:0000256" key="10">
    <source>
        <dbReference type="RuleBase" id="RU361143"/>
    </source>
</evidence>
<keyword evidence="9 10" id="KW-0472">Membrane</keyword>
<protein>
    <recommendedName>
        <fullName evidence="10">Dolichyl-diphosphooligosaccharide--protein glycosyltransferase subunit 1</fullName>
    </recommendedName>
</protein>
<proteinExistence type="inferred from homology"/>
<evidence type="ECO:0000256" key="4">
    <source>
        <dbReference type="ARBA" id="ARBA00008905"/>
    </source>
</evidence>
<evidence type="ECO:0000256" key="3">
    <source>
        <dbReference type="ARBA" id="ARBA00004922"/>
    </source>
</evidence>
<keyword evidence="12" id="KW-1185">Reference proteome</keyword>
<evidence type="ECO:0000256" key="2">
    <source>
        <dbReference type="ARBA" id="ARBA00004115"/>
    </source>
</evidence>